<feature type="transmembrane region" description="Helical" evidence="1">
    <location>
        <begin position="185"/>
        <end position="206"/>
    </location>
</feature>
<dbReference type="InterPro" id="IPR005625">
    <property type="entry name" value="PepSY-ass_TM"/>
</dbReference>
<accession>A0ABQ3G7E5</accession>
<evidence type="ECO:0000313" key="2">
    <source>
        <dbReference type="EMBL" id="GHC91103.1"/>
    </source>
</evidence>
<dbReference type="Pfam" id="PF03929">
    <property type="entry name" value="PepSY_TM"/>
    <property type="match status" value="1"/>
</dbReference>
<dbReference type="EMBL" id="BMYK01000014">
    <property type="protein sequence ID" value="GHC91103.1"/>
    <property type="molecule type" value="Genomic_DNA"/>
</dbReference>
<keyword evidence="1" id="KW-0472">Membrane</keyword>
<dbReference type="InterPro" id="IPR016174">
    <property type="entry name" value="Di-haem_cyt_TM"/>
</dbReference>
<dbReference type="PANTHER" id="PTHR34219">
    <property type="entry name" value="IRON-REGULATED INNER MEMBRANE PROTEIN-RELATED"/>
    <property type="match status" value="1"/>
</dbReference>
<evidence type="ECO:0000313" key="3">
    <source>
        <dbReference type="Proteomes" id="UP000626210"/>
    </source>
</evidence>
<feature type="transmembrane region" description="Helical" evidence="1">
    <location>
        <begin position="12"/>
        <end position="36"/>
    </location>
</feature>
<proteinExistence type="predicted"/>
<gene>
    <name evidence="2" type="ORF">GCM10007320_39810</name>
</gene>
<dbReference type="SUPFAM" id="SSF81342">
    <property type="entry name" value="Transmembrane di-heme cytochromes"/>
    <property type="match status" value="1"/>
</dbReference>
<keyword evidence="1" id="KW-1133">Transmembrane helix</keyword>
<feature type="transmembrane region" description="Helical" evidence="1">
    <location>
        <begin position="138"/>
        <end position="159"/>
    </location>
</feature>
<reference evidence="3" key="1">
    <citation type="journal article" date="2019" name="Int. J. Syst. Evol. Microbiol.">
        <title>The Global Catalogue of Microorganisms (GCM) 10K type strain sequencing project: providing services to taxonomists for standard genome sequencing and annotation.</title>
        <authorList>
            <consortium name="The Broad Institute Genomics Platform"/>
            <consortium name="The Broad Institute Genome Sequencing Center for Infectious Disease"/>
            <person name="Wu L."/>
            <person name="Ma J."/>
        </authorList>
    </citation>
    <scope>NUCLEOTIDE SEQUENCE [LARGE SCALE GENOMIC DNA]</scope>
    <source>
        <strain evidence="3">KCTC 23314</strain>
    </source>
</reference>
<feature type="transmembrane region" description="Helical" evidence="1">
    <location>
        <begin position="325"/>
        <end position="350"/>
    </location>
</feature>
<protein>
    <recommendedName>
        <fullName evidence="4">PepSY domain-containing protein</fullName>
    </recommendedName>
</protein>
<comment type="caution">
    <text evidence="2">The sequence shown here is derived from an EMBL/GenBank/DDBJ whole genome shotgun (WGS) entry which is preliminary data.</text>
</comment>
<organism evidence="2 3">
    <name type="scientific">Pseudorhodoferax aquiterrae</name>
    <dbReference type="NCBI Taxonomy" id="747304"/>
    <lineage>
        <taxon>Bacteria</taxon>
        <taxon>Pseudomonadati</taxon>
        <taxon>Pseudomonadota</taxon>
        <taxon>Betaproteobacteria</taxon>
        <taxon>Burkholderiales</taxon>
        <taxon>Comamonadaceae</taxon>
    </lineage>
</organism>
<evidence type="ECO:0008006" key="4">
    <source>
        <dbReference type="Google" id="ProtNLM"/>
    </source>
</evidence>
<evidence type="ECO:0000256" key="1">
    <source>
        <dbReference type="SAM" id="Phobius"/>
    </source>
</evidence>
<keyword evidence="3" id="KW-1185">Reference proteome</keyword>
<sequence length="368" mass="40237">MKLRPLWLKTHRWTALSIGWLLVMSGFTGAVLVAALPLDQWWRADLFQARTPGPPSTPLQPLVDRARAEFGPAATFTVRPVRASGESLRIMVRGNWSGTLFIDPVTGEEQGRRGETEGFLNTVFKLHSALWLQEIGKAILAVAALVYLLLLFTGLVLWWPKRWPPSWRIALDRGLPRALFDLHRVGGAALGLLIAVSVASGAYMAWRPLGGFVTMLAGQDPTEPPRLAKLQTAGPRPTLDQLAATAQARFPEGAIGYLQLPARPDRPVRIRLQLPDDPHPNGLTSVWLHPQSGEVLATHRWNELDPGASAVAWVYPLHTGVLGGVWLELAVAGGGLVLASLGVTGIWLWWRRRSPPRAAPAGALRQNP</sequence>
<dbReference type="Proteomes" id="UP000626210">
    <property type="component" value="Unassembled WGS sequence"/>
</dbReference>
<name>A0ABQ3G7E5_9BURK</name>
<keyword evidence="1" id="KW-0812">Transmembrane</keyword>